<organism evidence="5 6">
    <name type="scientific">Clostridium homopropionicum DSM 5847</name>
    <dbReference type="NCBI Taxonomy" id="1121318"/>
    <lineage>
        <taxon>Bacteria</taxon>
        <taxon>Bacillati</taxon>
        <taxon>Bacillota</taxon>
        <taxon>Clostridia</taxon>
        <taxon>Eubacteriales</taxon>
        <taxon>Clostridiaceae</taxon>
        <taxon>Clostridium</taxon>
    </lineage>
</organism>
<dbReference type="InterPro" id="IPR036390">
    <property type="entry name" value="WH_DNA-bd_sf"/>
</dbReference>
<evidence type="ECO:0000256" key="2">
    <source>
        <dbReference type="ARBA" id="ARBA00023125"/>
    </source>
</evidence>
<sequence length="157" mass="17660">MVGKSIKAVLNELLVDTFNDILTIEQSALKSGKLNDLSVTEVHTIDTIGMYNPRTMSEVAADLGITVGTLTTAINNLVKKGYVQRQRCEDDRRVVKIILTRKGKLAYRVHEKFHSDMIAATIEDLSEDEEKILTTALSKLNAFFTKKYLIKNQSEKE</sequence>
<feature type="domain" description="HTH marR-type" evidence="4">
    <location>
        <begin position="1"/>
        <end position="142"/>
    </location>
</feature>
<dbReference type="AlphaFoldDB" id="A0A0L6Z7X0"/>
<dbReference type="GO" id="GO:0003677">
    <property type="term" value="F:DNA binding"/>
    <property type="evidence" value="ECO:0007669"/>
    <property type="project" value="UniProtKB-KW"/>
</dbReference>
<dbReference type="Gene3D" id="1.10.10.10">
    <property type="entry name" value="Winged helix-like DNA-binding domain superfamily/Winged helix DNA-binding domain"/>
    <property type="match status" value="1"/>
</dbReference>
<keyword evidence="6" id="KW-1185">Reference proteome</keyword>
<keyword evidence="2" id="KW-0238">DNA-binding</keyword>
<evidence type="ECO:0000256" key="3">
    <source>
        <dbReference type="ARBA" id="ARBA00023163"/>
    </source>
</evidence>
<dbReference type="GO" id="GO:0003700">
    <property type="term" value="F:DNA-binding transcription factor activity"/>
    <property type="evidence" value="ECO:0007669"/>
    <property type="project" value="InterPro"/>
</dbReference>
<evidence type="ECO:0000256" key="1">
    <source>
        <dbReference type="ARBA" id="ARBA00023015"/>
    </source>
</evidence>
<dbReference type="PANTHER" id="PTHR42756:SF1">
    <property type="entry name" value="TRANSCRIPTIONAL REPRESSOR OF EMRAB OPERON"/>
    <property type="match status" value="1"/>
</dbReference>
<evidence type="ECO:0000313" key="6">
    <source>
        <dbReference type="Proteomes" id="UP000037043"/>
    </source>
</evidence>
<dbReference type="SMART" id="SM00347">
    <property type="entry name" value="HTH_MARR"/>
    <property type="match status" value="1"/>
</dbReference>
<dbReference type="Proteomes" id="UP000037043">
    <property type="component" value="Unassembled WGS sequence"/>
</dbReference>
<gene>
    <name evidence="5" type="primary">slyA_3</name>
    <name evidence="5" type="ORF">CLHOM_25540</name>
</gene>
<dbReference type="PROSITE" id="PS50995">
    <property type="entry name" value="HTH_MARR_2"/>
    <property type="match status" value="1"/>
</dbReference>
<dbReference type="EMBL" id="LHUR01000029">
    <property type="protein sequence ID" value="KOA19059.1"/>
    <property type="molecule type" value="Genomic_DNA"/>
</dbReference>
<name>A0A0L6Z7X0_9CLOT</name>
<dbReference type="STRING" id="36844.SAMN04488501_12335"/>
<protein>
    <submittedName>
        <fullName evidence="5">Transcriptional regulator SlyA</fullName>
    </submittedName>
</protein>
<dbReference type="SUPFAM" id="SSF46785">
    <property type="entry name" value="Winged helix' DNA-binding domain"/>
    <property type="match status" value="1"/>
</dbReference>
<proteinExistence type="predicted"/>
<dbReference type="PRINTS" id="PR00598">
    <property type="entry name" value="HTHMARR"/>
</dbReference>
<dbReference type="Pfam" id="PF01047">
    <property type="entry name" value="MarR"/>
    <property type="match status" value="1"/>
</dbReference>
<evidence type="ECO:0000313" key="5">
    <source>
        <dbReference type="EMBL" id="KOA19059.1"/>
    </source>
</evidence>
<keyword evidence="3" id="KW-0804">Transcription</keyword>
<reference evidence="6" key="1">
    <citation type="submission" date="2015-08" db="EMBL/GenBank/DDBJ databases">
        <title>Genome sequence of the strict anaerobe Clostridium homopropionicum LuHBu1 (DSM 5847T).</title>
        <authorList>
            <person name="Poehlein A."/>
            <person name="Beck M."/>
            <person name="Schiel-Bengelsdorf B."/>
            <person name="Bengelsdorf F.R."/>
            <person name="Daniel R."/>
            <person name="Duerre P."/>
        </authorList>
    </citation>
    <scope>NUCLEOTIDE SEQUENCE [LARGE SCALE GENOMIC DNA]</scope>
    <source>
        <strain evidence="6">DSM 5847</strain>
    </source>
</reference>
<comment type="caution">
    <text evidence="5">The sequence shown here is derived from an EMBL/GenBank/DDBJ whole genome shotgun (WGS) entry which is preliminary data.</text>
</comment>
<keyword evidence="1" id="KW-0805">Transcription regulation</keyword>
<evidence type="ECO:0000259" key="4">
    <source>
        <dbReference type="PROSITE" id="PS50995"/>
    </source>
</evidence>
<dbReference type="PANTHER" id="PTHR42756">
    <property type="entry name" value="TRANSCRIPTIONAL REGULATOR, MARR"/>
    <property type="match status" value="1"/>
</dbReference>
<dbReference type="InterPro" id="IPR000835">
    <property type="entry name" value="HTH_MarR-typ"/>
</dbReference>
<dbReference type="InterPro" id="IPR036388">
    <property type="entry name" value="WH-like_DNA-bd_sf"/>
</dbReference>
<dbReference type="PATRIC" id="fig|1121318.3.peg.2572"/>
<accession>A0A0L6Z7X0</accession>